<dbReference type="Gene3D" id="3.30.40.10">
    <property type="entry name" value="Zinc/RING finger domain, C3HC4 (zinc finger)"/>
    <property type="match status" value="1"/>
</dbReference>
<dbReference type="Pfam" id="PF03107">
    <property type="entry name" value="C1_2"/>
    <property type="match status" value="7"/>
</dbReference>
<feature type="domain" description="Phorbol-ester/DAG-type" evidence="5">
    <location>
        <begin position="346"/>
        <end position="396"/>
    </location>
</feature>
<dbReference type="Proteomes" id="UP000323506">
    <property type="component" value="Chromosome D06"/>
</dbReference>
<evidence type="ECO:0000256" key="4">
    <source>
        <dbReference type="ARBA" id="ARBA00022833"/>
    </source>
</evidence>
<dbReference type="PANTHER" id="PTHR32410:SF173">
    <property type="entry name" value="C1 DOMAIN FAMILY PROTEIN, PUTATIVE-RELATED"/>
    <property type="match status" value="1"/>
</dbReference>
<evidence type="ECO:0000256" key="3">
    <source>
        <dbReference type="ARBA" id="ARBA00022771"/>
    </source>
</evidence>
<keyword evidence="4" id="KW-0862">Zinc</keyword>
<keyword evidence="2" id="KW-0677">Repeat</keyword>
<dbReference type="InterPro" id="IPR053192">
    <property type="entry name" value="Vacuole_Formation_Reg"/>
</dbReference>
<organism evidence="6 7">
    <name type="scientific">Gossypium darwinii</name>
    <name type="common">Darwin's cotton</name>
    <name type="synonym">Gossypium barbadense var. darwinii</name>
    <dbReference type="NCBI Taxonomy" id="34276"/>
    <lineage>
        <taxon>Eukaryota</taxon>
        <taxon>Viridiplantae</taxon>
        <taxon>Streptophyta</taxon>
        <taxon>Embryophyta</taxon>
        <taxon>Tracheophyta</taxon>
        <taxon>Spermatophyta</taxon>
        <taxon>Magnoliopsida</taxon>
        <taxon>eudicotyledons</taxon>
        <taxon>Gunneridae</taxon>
        <taxon>Pentapetalae</taxon>
        <taxon>rosids</taxon>
        <taxon>malvids</taxon>
        <taxon>Malvales</taxon>
        <taxon>Malvaceae</taxon>
        <taxon>Malvoideae</taxon>
        <taxon>Gossypium</taxon>
    </lineage>
</organism>
<name>A0A5D2C870_GOSDA</name>
<dbReference type="InterPro" id="IPR002219">
    <property type="entry name" value="PKC_DAG/PE"/>
</dbReference>
<dbReference type="PROSITE" id="PS50081">
    <property type="entry name" value="ZF_DAG_PE_2"/>
    <property type="match status" value="5"/>
</dbReference>
<dbReference type="AlphaFoldDB" id="A0A5D2C870"/>
<sequence length="718" mass="82882">MELQHFSHKHPLVFIEKQNHESEKAYCSGCGELVSGSSFRCVECRYYLDKLCAEAPSEINHPFHCNHSLKLQVSPPFRNICDFCDKGLDKFVYHCSCDLNLHIKCALLSKSIAEKGFGKLDDIPHKEALVSIENFSEELKGAKCFACWQRLLDFAYLDLGHGIFLHKKCVDLPTEINHFLHSQHSLILQFNSKPLPCQMCKKTQLKGFVYRCSPCEVALHITCAELPTKINHLCHRNHPLFLKFDPESLPCQICQNTQDEGLVYCCSICTFKLHVDCASPPPIIKGEIHEHPFTLFWKQLPFICDACGTTGNFASYTCYKCSLTIHGNCISLPPIIKFPRHRHPLSHTFILGQYEMKTLICEACPEKVNAQHGVYCCSDCNYVVHADCAQEYSWFSFYELEDMDEDLNEKSAFAVIKVSKLGEDIVIASEIKHLNHQHNLVLSNDSEGHKVCDGCMLSISTLFYCCSQCEFFLHKSCAEAPKKKKLWFHRHQSPLTLTSNHIFWCPRCFYWFNASFAYKCNICKSYRCLACALISDTPTFQGHKHRLYRYDKYEGQCNGCGDQLHAAYVCKDCKFAVHNRCLRLPSKILHEYDEHPLILTYHEDNLYSEYTYCDICEETRNPNHWFYHCAICNTSAHRECVVKRHSYMKLGGSYRMRSHPHQLTFTKKISACHVCHQPCLDLSLECLKNGCDYIVHLECITWQSFNYSFIQREDEGIS</sequence>
<dbReference type="InterPro" id="IPR001965">
    <property type="entry name" value="Znf_PHD"/>
</dbReference>
<dbReference type="PANTHER" id="PTHR32410">
    <property type="entry name" value="CYSTEINE/HISTIDINE-RICH C1 DOMAIN FAMILY PROTEIN"/>
    <property type="match status" value="1"/>
</dbReference>
<evidence type="ECO:0000313" key="7">
    <source>
        <dbReference type="Proteomes" id="UP000323506"/>
    </source>
</evidence>
<proteinExistence type="predicted"/>
<reference evidence="6 7" key="1">
    <citation type="submission" date="2019-06" db="EMBL/GenBank/DDBJ databases">
        <title>WGS assembly of Gossypium darwinii.</title>
        <authorList>
            <person name="Chen Z.J."/>
            <person name="Sreedasyam A."/>
            <person name="Ando A."/>
            <person name="Song Q."/>
            <person name="De L."/>
            <person name="Hulse-Kemp A."/>
            <person name="Ding M."/>
            <person name="Ye W."/>
            <person name="Kirkbride R."/>
            <person name="Jenkins J."/>
            <person name="Plott C."/>
            <person name="Lovell J."/>
            <person name="Lin Y.-M."/>
            <person name="Vaughn R."/>
            <person name="Liu B."/>
            <person name="Li W."/>
            <person name="Simpson S."/>
            <person name="Scheffler B."/>
            <person name="Saski C."/>
            <person name="Grover C."/>
            <person name="Hu G."/>
            <person name="Conover J."/>
            <person name="Carlson J."/>
            <person name="Shu S."/>
            <person name="Boston L."/>
            <person name="Williams M."/>
            <person name="Peterson D."/>
            <person name="Mcgee K."/>
            <person name="Jones D."/>
            <person name="Wendel J."/>
            <person name="Stelly D."/>
            <person name="Grimwood J."/>
            <person name="Schmutz J."/>
        </authorList>
    </citation>
    <scope>NUCLEOTIDE SEQUENCE [LARGE SCALE GENOMIC DNA]</scope>
    <source>
        <strain evidence="6">1808015.09</strain>
    </source>
</reference>
<evidence type="ECO:0000313" key="6">
    <source>
        <dbReference type="EMBL" id="TYG65794.1"/>
    </source>
</evidence>
<feature type="domain" description="Phorbol-ester/DAG-type" evidence="5">
    <location>
        <begin position="290"/>
        <end position="337"/>
    </location>
</feature>
<feature type="domain" description="Phorbol-ester/DAG-type" evidence="5">
    <location>
        <begin position="183"/>
        <end position="234"/>
    </location>
</feature>
<keyword evidence="7" id="KW-1185">Reference proteome</keyword>
<dbReference type="Gene3D" id="3.30.60.20">
    <property type="match status" value="2"/>
</dbReference>
<dbReference type="SMART" id="SM00109">
    <property type="entry name" value="C1"/>
    <property type="match status" value="6"/>
</dbReference>
<dbReference type="InterPro" id="IPR013083">
    <property type="entry name" value="Znf_RING/FYVE/PHD"/>
</dbReference>
<feature type="domain" description="Phorbol-ester/DAG-type" evidence="5">
    <location>
        <begin position="11"/>
        <end position="65"/>
    </location>
</feature>
<gene>
    <name evidence="6" type="ORF">ES288_D06G215600v1</name>
</gene>
<evidence type="ECO:0000256" key="2">
    <source>
        <dbReference type="ARBA" id="ARBA00022737"/>
    </source>
</evidence>
<dbReference type="EMBL" id="CM017706">
    <property type="protein sequence ID" value="TYG65794.1"/>
    <property type="molecule type" value="Genomic_DNA"/>
</dbReference>
<feature type="domain" description="Phorbol-ester/DAG-type" evidence="5">
    <location>
        <begin position="542"/>
        <end position="589"/>
    </location>
</feature>
<dbReference type="SMART" id="SM00249">
    <property type="entry name" value="PHD"/>
    <property type="match status" value="5"/>
</dbReference>
<keyword evidence="1" id="KW-0479">Metal-binding</keyword>
<dbReference type="SUPFAM" id="SSF57889">
    <property type="entry name" value="Cysteine-rich domain"/>
    <property type="match status" value="7"/>
</dbReference>
<dbReference type="GO" id="GO:0008270">
    <property type="term" value="F:zinc ion binding"/>
    <property type="evidence" value="ECO:0007669"/>
    <property type="project" value="UniProtKB-KW"/>
</dbReference>
<protein>
    <recommendedName>
        <fullName evidence="5">Phorbol-ester/DAG-type domain-containing protein</fullName>
    </recommendedName>
</protein>
<evidence type="ECO:0000256" key="1">
    <source>
        <dbReference type="ARBA" id="ARBA00022723"/>
    </source>
</evidence>
<dbReference type="InterPro" id="IPR004146">
    <property type="entry name" value="DC1"/>
</dbReference>
<accession>A0A5D2C870</accession>
<dbReference type="InterPro" id="IPR046349">
    <property type="entry name" value="C1-like_sf"/>
</dbReference>
<evidence type="ECO:0000259" key="5">
    <source>
        <dbReference type="PROSITE" id="PS50081"/>
    </source>
</evidence>
<keyword evidence="3" id="KW-0863">Zinc-finger</keyword>